<keyword evidence="2" id="KW-1185">Reference proteome</keyword>
<name>A0A7G9REW3_9ACTN</name>
<dbReference type="Proteomes" id="UP000515947">
    <property type="component" value="Chromosome"/>
</dbReference>
<dbReference type="SUPFAM" id="SSF54909">
    <property type="entry name" value="Dimeric alpha+beta barrel"/>
    <property type="match status" value="1"/>
</dbReference>
<dbReference type="KEGG" id="nmes:H9L09_07150"/>
<dbReference type="AlphaFoldDB" id="A0A7G9REW3"/>
<dbReference type="InterPro" id="IPR011008">
    <property type="entry name" value="Dimeric_a/b-barrel"/>
</dbReference>
<evidence type="ECO:0000313" key="1">
    <source>
        <dbReference type="EMBL" id="QNN54138.1"/>
    </source>
</evidence>
<organism evidence="1 2">
    <name type="scientific">Nocardioides mesophilus</name>
    <dbReference type="NCBI Taxonomy" id="433659"/>
    <lineage>
        <taxon>Bacteria</taxon>
        <taxon>Bacillati</taxon>
        <taxon>Actinomycetota</taxon>
        <taxon>Actinomycetes</taxon>
        <taxon>Propionibacteriales</taxon>
        <taxon>Nocardioidaceae</taxon>
        <taxon>Nocardioides</taxon>
    </lineage>
</organism>
<sequence length="105" mass="11646">MYARLTLLEIDTMRISATDAVEMFRREILPDLHKQPGYAGVLVMSTPEGNGALVSFWETAEAAEAGAPTGFYPEVLERYMTIFRSPPGRERYEVAFSELPAVASS</sequence>
<proteinExistence type="predicted"/>
<evidence type="ECO:0008006" key="3">
    <source>
        <dbReference type="Google" id="ProtNLM"/>
    </source>
</evidence>
<dbReference type="RefSeq" id="WP_187579978.1">
    <property type="nucleotide sequence ID" value="NZ_CP060713.1"/>
</dbReference>
<evidence type="ECO:0000313" key="2">
    <source>
        <dbReference type="Proteomes" id="UP000515947"/>
    </source>
</evidence>
<protein>
    <recommendedName>
        <fullName evidence="3">ABM domain-containing protein</fullName>
    </recommendedName>
</protein>
<reference evidence="1 2" key="1">
    <citation type="submission" date="2020-08" db="EMBL/GenBank/DDBJ databases">
        <title>Genome sequence of Nocardioides mesophilus KACC 16243T.</title>
        <authorList>
            <person name="Hyun D.-W."/>
            <person name="Bae J.-W."/>
        </authorList>
    </citation>
    <scope>NUCLEOTIDE SEQUENCE [LARGE SCALE GENOMIC DNA]</scope>
    <source>
        <strain evidence="1 2">KACC 16243</strain>
    </source>
</reference>
<gene>
    <name evidence="1" type="ORF">H9L09_07150</name>
</gene>
<dbReference type="EMBL" id="CP060713">
    <property type="protein sequence ID" value="QNN54138.1"/>
    <property type="molecule type" value="Genomic_DNA"/>
</dbReference>
<accession>A0A7G9REW3</accession>